<proteinExistence type="predicted"/>
<comment type="caution">
    <text evidence="1">The sequence shown here is derived from an EMBL/GenBank/DDBJ whole genome shotgun (WGS) entry which is preliminary data.</text>
</comment>
<organism evidence="1 2">
    <name type="scientific">Potamilus streckersoni</name>
    <dbReference type="NCBI Taxonomy" id="2493646"/>
    <lineage>
        <taxon>Eukaryota</taxon>
        <taxon>Metazoa</taxon>
        <taxon>Spiralia</taxon>
        <taxon>Lophotrochozoa</taxon>
        <taxon>Mollusca</taxon>
        <taxon>Bivalvia</taxon>
        <taxon>Autobranchia</taxon>
        <taxon>Heteroconchia</taxon>
        <taxon>Palaeoheterodonta</taxon>
        <taxon>Unionida</taxon>
        <taxon>Unionoidea</taxon>
        <taxon>Unionidae</taxon>
        <taxon>Ambleminae</taxon>
        <taxon>Lampsilini</taxon>
        <taxon>Potamilus</taxon>
    </lineage>
</organism>
<protein>
    <submittedName>
        <fullName evidence="1">Uncharacterized protein</fullName>
    </submittedName>
</protein>
<gene>
    <name evidence="1" type="ORF">CHS0354_009777</name>
</gene>
<evidence type="ECO:0000313" key="1">
    <source>
        <dbReference type="EMBL" id="KAK3598583.1"/>
    </source>
</evidence>
<dbReference type="AlphaFoldDB" id="A0AAE0SW22"/>
<reference evidence="1" key="1">
    <citation type="journal article" date="2021" name="Genome Biol. Evol.">
        <title>A High-Quality Reference Genome for a Parasitic Bivalve with Doubly Uniparental Inheritance (Bivalvia: Unionida).</title>
        <authorList>
            <person name="Smith C.H."/>
        </authorList>
    </citation>
    <scope>NUCLEOTIDE SEQUENCE</scope>
    <source>
        <strain evidence="1">CHS0354</strain>
    </source>
</reference>
<reference evidence="1" key="2">
    <citation type="journal article" date="2021" name="Genome Biol. Evol.">
        <title>Developing a high-quality reference genome for a parasitic bivalve with doubly uniparental inheritance (Bivalvia: Unionida).</title>
        <authorList>
            <person name="Smith C.H."/>
        </authorList>
    </citation>
    <scope>NUCLEOTIDE SEQUENCE</scope>
    <source>
        <strain evidence="1">CHS0354</strain>
        <tissue evidence="1">Mantle</tissue>
    </source>
</reference>
<keyword evidence="2" id="KW-1185">Reference proteome</keyword>
<evidence type="ECO:0000313" key="2">
    <source>
        <dbReference type="Proteomes" id="UP001195483"/>
    </source>
</evidence>
<sequence>MKSMRGGRSEAKYKSFPKLEIKRSDQTKVLVDVPTQRFQHGDRYILVDVPTQESSMEIVTEIKRSDQTKVLVDVPTQRLQHRDRYRDQTLRSKESPCGCSDTTTPAWRSLQRSNTQIKRKSLWMFRHNDSSMEFVTEIKRSDQTKVLVDVPTQRLQHGDRYRDQTFRSNESPCGCSDTTTPAWRSLQRSNAQIKRKSLWMFRHNDSSMEIVTVIKRSDQTKVLVDVPTQESSMEIVTEIKRSDQTKVLVDVPTQRLQHGDRYRDQTLRSKESPCGCSDTTTPAWRSLQRSNAQIKRKCLWMFRHNDPSMEIVTEVKPSDQTKVLEDVSTQRLQHGDRYRDQTLRSNESPCGCSDTTTPAWRSLQRSNTQIKRKSLWMFRHNDSSMDIVTEIKPSNKTKVLVDVSTQECNMEIVTEIKNSSQTKVLVDVSTQRL</sequence>
<accession>A0AAE0SW22</accession>
<name>A0AAE0SW22_9BIVA</name>
<reference evidence="1" key="3">
    <citation type="submission" date="2023-05" db="EMBL/GenBank/DDBJ databases">
        <authorList>
            <person name="Smith C.H."/>
        </authorList>
    </citation>
    <scope>NUCLEOTIDE SEQUENCE</scope>
    <source>
        <strain evidence="1">CHS0354</strain>
        <tissue evidence="1">Mantle</tissue>
    </source>
</reference>
<dbReference type="Proteomes" id="UP001195483">
    <property type="component" value="Unassembled WGS sequence"/>
</dbReference>
<dbReference type="EMBL" id="JAEAOA010000623">
    <property type="protein sequence ID" value="KAK3598583.1"/>
    <property type="molecule type" value="Genomic_DNA"/>
</dbReference>